<dbReference type="PROSITE" id="PS50928">
    <property type="entry name" value="ABC_TM1"/>
    <property type="match status" value="1"/>
</dbReference>
<keyword evidence="2 7" id="KW-0813">Transport</keyword>
<dbReference type="Gene3D" id="1.10.3720.10">
    <property type="entry name" value="MetI-like"/>
    <property type="match status" value="1"/>
</dbReference>
<protein>
    <submittedName>
        <fullName evidence="9">Carbohydrate ABC transporter permease</fullName>
    </submittedName>
</protein>
<evidence type="ECO:0000256" key="6">
    <source>
        <dbReference type="ARBA" id="ARBA00023136"/>
    </source>
</evidence>
<feature type="transmembrane region" description="Helical" evidence="7">
    <location>
        <begin position="151"/>
        <end position="171"/>
    </location>
</feature>
<keyword evidence="5 7" id="KW-1133">Transmembrane helix</keyword>
<dbReference type="PANTHER" id="PTHR43744">
    <property type="entry name" value="ABC TRANSPORTER PERMEASE PROTEIN MG189-RELATED-RELATED"/>
    <property type="match status" value="1"/>
</dbReference>
<feature type="transmembrane region" description="Helical" evidence="7">
    <location>
        <begin position="192"/>
        <end position="217"/>
    </location>
</feature>
<evidence type="ECO:0000259" key="8">
    <source>
        <dbReference type="PROSITE" id="PS50928"/>
    </source>
</evidence>
<keyword evidence="6 7" id="KW-0472">Membrane</keyword>
<feature type="transmembrane region" description="Helical" evidence="7">
    <location>
        <begin position="117"/>
        <end position="139"/>
    </location>
</feature>
<dbReference type="EMBL" id="SMNA01000006">
    <property type="protein sequence ID" value="TDE92786.1"/>
    <property type="molecule type" value="Genomic_DNA"/>
</dbReference>
<evidence type="ECO:0000256" key="3">
    <source>
        <dbReference type="ARBA" id="ARBA00022475"/>
    </source>
</evidence>
<evidence type="ECO:0000313" key="10">
    <source>
        <dbReference type="Proteomes" id="UP000504882"/>
    </source>
</evidence>
<proteinExistence type="inferred from homology"/>
<keyword evidence="3" id="KW-1003">Cell membrane</keyword>
<organism evidence="9 10">
    <name type="scientific">Occultella glacieicola</name>
    <dbReference type="NCBI Taxonomy" id="2518684"/>
    <lineage>
        <taxon>Bacteria</taxon>
        <taxon>Bacillati</taxon>
        <taxon>Actinomycetota</taxon>
        <taxon>Actinomycetes</taxon>
        <taxon>Micrococcales</taxon>
        <taxon>Ruaniaceae</taxon>
        <taxon>Occultella</taxon>
    </lineage>
</organism>
<evidence type="ECO:0000256" key="2">
    <source>
        <dbReference type="ARBA" id="ARBA00022448"/>
    </source>
</evidence>
<evidence type="ECO:0000313" key="9">
    <source>
        <dbReference type="EMBL" id="TDE92786.1"/>
    </source>
</evidence>
<evidence type="ECO:0000256" key="7">
    <source>
        <dbReference type="RuleBase" id="RU363032"/>
    </source>
</evidence>
<dbReference type="InterPro" id="IPR000515">
    <property type="entry name" value="MetI-like"/>
</dbReference>
<evidence type="ECO:0000256" key="5">
    <source>
        <dbReference type="ARBA" id="ARBA00022989"/>
    </source>
</evidence>
<feature type="transmembrane region" description="Helical" evidence="7">
    <location>
        <begin position="81"/>
        <end position="105"/>
    </location>
</feature>
<dbReference type="InterPro" id="IPR035906">
    <property type="entry name" value="MetI-like_sf"/>
</dbReference>
<sequence>MTDTAMRPTHPPRRRRPWWRTASAHLPLIIVAMITLFPFFVMLVISVQPGQAIDLPRSLWPQSWDFSEFGRLLSRGEMTTWIINTAIYAVVSVVLVLALASMAAYAFAKLSFPGRNVVFLVMVAMLMVPYHLTLIPKFILISELGGLNTHWGLILPTIANVQALFLMRQFIAGIPNELIEAARIDGAGELRIFWQIILPQTKPILATLGVFVFLWHWNDFLWPLVANTASAKYTLTVGLSSLNEEQTSLAVTMAGALITFVPIFIIFLIMQRYFVRGVTMSGIK</sequence>
<evidence type="ECO:0000256" key="1">
    <source>
        <dbReference type="ARBA" id="ARBA00004651"/>
    </source>
</evidence>
<dbReference type="Pfam" id="PF00528">
    <property type="entry name" value="BPD_transp_1"/>
    <property type="match status" value="1"/>
</dbReference>
<feature type="transmembrane region" description="Helical" evidence="7">
    <location>
        <begin position="21"/>
        <end position="45"/>
    </location>
</feature>
<feature type="transmembrane region" description="Helical" evidence="7">
    <location>
        <begin position="249"/>
        <end position="270"/>
    </location>
</feature>
<keyword evidence="10" id="KW-1185">Reference proteome</keyword>
<comment type="similarity">
    <text evidence="7">Belongs to the binding-protein-dependent transport system permease family.</text>
</comment>
<name>A0ABY2E2T8_9MICO</name>
<dbReference type="CDD" id="cd06261">
    <property type="entry name" value="TM_PBP2"/>
    <property type="match status" value="1"/>
</dbReference>
<dbReference type="PANTHER" id="PTHR43744:SF8">
    <property type="entry name" value="SN-GLYCEROL-3-PHOSPHATE TRANSPORT SYSTEM PERMEASE PROTEIN UGPE"/>
    <property type="match status" value="1"/>
</dbReference>
<feature type="domain" description="ABC transmembrane type-1" evidence="8">
    <location>
        <begin position="82"/>
        <end position="270"/>
    </location>
</feature>
<comment type="subcellular location">
    <subcellularLocation>
        <location evidence="1 7">Cell membrane</location>
        <topology evidence="1 7">Multi-pass membrane protein</topology>
    </subcellularLocation>
</comment>
<reference evidence="9 10" key="1">
    <citation type="submission" date="2019-03" db="EMBL/GenBank/DDBJ databases">
        <title>Genomic features of bacteria from cold environments.</title>
        <authorList>
            <person name="Shen L."/>
        </authorList>
    </citation>
    <scope>NUCLEOTIDE SEQUENCE [LARGE SCALE GENOMIC DNA]</scope>
    <source>
        <strain evidence="10">T3246-1</strain>
    </source>
</reference>
<dbReference type="Proteomes" id="UP000504882">
    <property type="component" value="Unassembled WGS sequence"/>
</dbReference>
<keyword evidence="4 7" id="KW-0812">Transmembrane</keyword>
<gene>
    <name evidence="9" type="ORF">EXU48_14845</name>
</gene>
<dbReference type="SUPFAM" id="SSF161098">
    <property type="entry name" value="MetI-like"/>
    <property type="match status" value="1"/>
</dbReference>
<accession>A0ABY2E2T8</accession>
<comment type="caution">
    <text evidence="9">The sequence shown here is derived from an EMBL/GenBank/DDBJ whole genome shotgun (WGS) entry which is preliminary data.</text>
</comment>
<evidence type="ECO:0000256" key="4">
    <source>
        <dbReference type="ARBA" id="ARBA00022692"/>
    </source>
</evidence>